<dbReference type="Pfam" id="PF00072">
    <property type="entry name" value="Response_reg"/>
    <property type="match status" value="1"/>
</dbReference>
<evidence type="ECO:0000313" key="4">
    <source>
        <dbReference type="EMBL" id="SKB91804.1"/>
    </source>
</evidence>
<gene>
    <name evidence="4" type="ORF">SAMN05660841_03080</name>
</gene>
<sequence length="123" mass="14044">MPNKIFICDDTKDIVDLLVSIFKFEFKDVLVFTETDSRNALSRMWDDRPDVLIVDISMPWLSGDQLIRAIRKDPVLSHIFIICMSANLNGEELALESGADIFLAKPFDLDQLFTTIHKVLSNL</sequence>
<dbReference type="OrthoDB" id="9789181at2"/>
<evidence type="ECO:0000259" key="3">
    <source>
        <dbReference type="PROSITE" id="PS50110"/>
    </source>
</evidence>
<dbReference type="AlphaFoldDB" id="A0A1T5F6L7"/>
<dbReference type="EMBL" id="FUZF01000014">
    <property type="protein sequence ID" value="SKB91804.1"/>
    <property type="molecule type" value="Genomic_DNA"/>
</dbReference>
<dbReference type="InterPro" id="IPR001789">
    <property type="entry name" value="Sig_transdc_resp-reg_receiver"/>
</dbReference>
<dbReference type="Gene3D" id="3.40.50.2300">
    <property type="match status" value="1"/>
</dbReference>
<evidence type="ECO:0000256" key="2">
    <source>
        <dbReference type="PROSITE-ProRule" id="PRU00169"/>
    </source>
</evidence>
<reference evidence="5" key="1">
    <citation type="submission" date="2017-02" db="EMBL/GenBank/DDBJ databases">
        <authorList>
            <person name="Varghese N."/>
            <person name="Submissions S."/>
        </authorList>
    </citation>
    <scope>NUCLEOTIDE SEQUENCE [LARGE SCALE GENOMIC DNA]</scope>
    <source>
        <strain evidence="5">DSM 24091</strain>
    </source>
</reference>
<protein>
    <submittedName>
        <fullName evidence="4">Response regulator receiver domain-containing protein</fullName>
    </submittedName>
</protein>
<proteinExistence type="predicted"/>
<dbReference type="PANTHER" id="PTHR44591:SF3">
    <property type="entry name" value="RESPONSE REGULATORY DOMAIN-CONTAINING PROTEIN"/>
    <property type="match status" value="1"/>
</dbReference>
<accession>A0A1T5F6L7</accession>
<dbReference type="RefSeq" id="WP_079644320.1">
    <property type="nucleotide sequence ID" value="NZ_FUZF01000014.1"/>
</dbReference>
<dbReference type="STRING" id="1513896.SAMN05660841_03080"/>
<keyword evidence="5" id="KW-1185">Reference proteome</keyword>
<evidence type="ECO:0000256" key="1">
    <source>
        <dbReference type="ARBA" id="ARBA00022553"/>
    </source>
</evidence>
<dbReference type="SUPFAM" id="SSF52172">
    <property type="entry name" value="CheY-like"/>
    <property type="match status" value="1"/>
</dbReference>
<organism evidence="4 5">
    <name type="scientific">Sphingobacterium nematocida</name>
    <dbReference type="NCBI Taxonomy" id="1513896"/>
    <lineage>
        <taxon>Bacteria</taxon>
        <taxon>Pseudomonadati</taxon>
        <taxon>Bacteroidota</taxon>
        <taxon>Sphingobacteriia</taxon>
        <taxon>Sphingobacteriales</taxon>
        <taxon>Sphingobacteriaceae</taxon>
        <taxon>Sphingobacterium</taxon>
    </lineage>
</organism>
<keyword evidence="1 2" id="KW-0597">Phosphoprotein</keyword>
<dbReference type="SMART" id="SM00448">
    <property type="entry name" value="REC"/>
    <property type="match status" value="1"/>
</dbReference>
<evidence type="ECO:0000313" key="5">
    <source>
        <dbReference type="Proteomes" id="UP000190150"/>
    </source>
</evidence>
<dbReference type="PANTHER" id="PTHR44591">
    <property type="entry name" value="STRESS RESPONSE REGULATOR PROTEIN 1"/>
    <property type="match status" value="1"/>
</dbReference>
<dbReference type="PROSITE" id="PS50110">
    <property type="entry name" value="RESPONSE_REGULATORY"/>
    <property type="match status" value="1"/>
</dbReference>
<dbReference type="InterPro" id="IPR011006">
    <property type="entry name" value="CheY-like_superfamily"/>
</dbReference>
<dbReference type="Proteomes" id="UP000190150">
    <property type="component" value="Unassembled WGS sequence"/>
</dbReference>
<dbReference type="InterPro" id="IPR050595">
    <property type="entry name" value="Bact_response_regulator"/>
</dbReference>
<dbReference type="GO" id="GO:0000160">
    <property type="term" value="P:phosphorelay signal transduction system"/>
    <property type="evidence" value="ECO:0007669"/>
    <property type="project" value="InterPro"/>
</dbReference>
<name>A0A1T5F6L7_9SPHI</name>
<feature type="modified residue" description="4-aspartylphosphate" evidence="2">
    <location>
        <position position="55"/>
    </location>
</feature>
<feature type="domain" description="Response regulatory" evidence="3">
    <location>
        <begin position="4"/>
        <end position="120"/>
    </location>
</feature>